<dbReference type="GO" id="GO:0008233">
    <property type="term" value="F:peptidase activity"/>
    <property type="evidence" value="ECO:0007669"/>
    <property type="project" value="UniProtKB-KW"/>
</dbReference>
<feature type="compositionally biased region" description="Basic and acidic residues" evidence="22">
    <location>
        <begin position="1060"/>
        <end position="1071"/>
    </location>
</feature>
<feature type="domain" description="Integrase catalytic" evidence="23">
    <location>
        <begin position="249"/>
        <end position="438"/>
    </location>
</feature>
<keyword evidence="2" id="KW-0815">Transposition</keyword>
<evidence type="ECO:0000256" key="1">
    <source>
        <dbReference type="ARBA" id="ARBA00002180"/>
    </source>
</evidence>
<accession>A0A8X7MPP5</accession>
<keyword evidence="11" id="KW-0067">ATP-binding</keyword>
<evidence type="ECO:0000256" key="8">
    <source>
        <dbReference type="ARBA" id="ARBA00022741"/>
    </source>
</evidence>
<proteinExistence type="predicted"/>
<feature type="compositionally biased region" description="Basic and acidic residues" evidence="22">
    <location>
        <begin position="585"/>
        <end position="614"/>
    </location>
</feature>
<comment type="function">
    <text evidence="1">The aspartyl protease (PR) mediates the proteolytic cleavages of the Gag and Gag-Pol polyproteins after assembly of the VLP.</text>
</comment>
<evidence type="ECO:0000256" key="21">
    <source>
        <dbReference type="ARBA" id="ARBA00049244"/>
    </source>
</evidence>
<comment type="catalytic activity">
    <reaction evidence="21">
        <text>DNA(n) + a 2'-deoxyribonucleoside 5'-triphosphate = DNA(n+1) + diphosphate</text>
        <dbReference type="Rhea" id="RHEA:22508"/>
        <dbReference type="Rhea" id="RHEA-COMP:17339"/>
        <dbReference type="Rhea" id="RHEA-COMP:17340"/>
        <dbReference type="ChEBI" id="CHEBI:33019"/>
        <dbReference type="ChEBI" id="CHEBI:61560"/>
        <dbReference type="ChEBI" id="CHEBI:173112"/>
        <dbReference type="EC" id="2.7.7.7"/>
    </reaction>
</comment>
<evidence type="ECO:0000313" key="25">
    <source>
        <dbReference type="Proteomes" id="UP000077684"/>
    </source>
</evidence>
<dbReference type="InterPro" id="IPR054722">
    <property type="entry name" value="PolX-like_BBD"/>
</dbReference>
<comment type="catalytic activity">
    <reaction evidence="20">
        <text>DNA(n) + a 2'-deoxyribonucleoside 5'-triphosphate = DNA(n+1) + diphosphate</text>
        <dbReference type="Rhea" id="RHEA:22508"/>
        <dbReference type="Rhea" id="RHEA-COMP:17339"/>
        <dbReference type="Rhea" id="RHEA-COMP:17340"/>
        <dbReference type="ChEBI" id="CHEBI:33019"/>
        <dbReference type="ChEBI" id="CHEBI:61560"/>
        <dbReference type="ChEBI" id="CHEBI:173112"/>
        <dbReference type="EC" id="2.7.7.49"/>
    </reaction>
</comment>
<keyword evidence="5" id="KW-0548">Nucleotidyltransferase</keyword>
<keyword evidence="6" id="KW-0540">Nuclease</keyword>
<evidence type="ECO:0000256" key="17">
    <source>
        <dbReference type="ARBA" id="ARBA00023113"/>
    </source>
</evidence>
<evidence type="ECO:0000256" key="18">
    <source>
        <dbReference type="ARBA" id="ARBA00023172"/>
    </source>
</evidence>
<keyword evidence="7" id="KW-0479">Metal-binding</keyword>
<keyword evidence="4" id="KW-0645">Protease</keyword>
<dbReference type="SUPFAM" id="SSF53098">
    <property type="entry name" value="Ribonuclease H-like"/>
    <property type="match status" value="1"/>
</dbReference>
<evidence type="ECO:0000256" key="9">
    <source>
        <dbReference type="ARBA" id="ARBA00022759"/>
    </source>
</evidence>
<keyword evidence="12" id="KW-0460">Magnesium</keyword>
<keyword evidence="25" id="KW-1185">Reference proteome</keyword>
<dbReference type="Pfam" id="PF07727">
    <property type="entry name" value="RVT_2"/>
    <property type="match status" value="1"/>
</dbReference>
<dbReference type="GO" id="GO:0003887">
    <property type="term" value="F:DNA-directed DNA polymerase activity"/>
    <property type="evidence" value="ECO:0007669"/>
    <property type="project" value="UniProtKB-KW"/>
</dbReference>
<evidence type="ECO:0000256" key="11">
    <source>
        <dbReference type="ARBA" id="ARBA00022840"/>
    </source>
</evidence>
<evidence type="ECO:0000256" key="4">
    <source>
        <dbReference type="ARBA" id="ARBA00022670"/>
    </source>
</evidence>
<evidence type="ECO:0000256" key="12">
    <source>
        <dbReference type="ARBA" id="ARBA00022842"/>
    </source>
</evidence>
<keyword evidence="19" id="KW-0511">Multifunctional enzyme</keyword>
<reference evidence="24" key="2">
    <citation type="journal article" date="2019" name="IMA Fungus">
        <title>Genome sequencing and comparison of five Tilletia species to identify candidate genes for the detection of regulated species infecting wheat.</title>
        <authorList>
            <person name="Nguyen H.D.T."/>
            <person name="Sultana T."/>
            <person name="Kesanakurti P."/>
            <person name="Hambleton S."/>
        </authorList>
    </citation>
    <scope>NUCLEOTIDE SEQUENCE</scope>
    <source>
        <strain evidence="24">DAOMC 236426</strain>
    </source>
</reference>
<evidence type="ECO:0000256" key="20">
    <source>
        <dbReference type="ARBA" id="ARBA00048173"/>
    </source>
</evidence>
<keyword evidence="18" id="KW-0233">DNA recombination</keyword>
<feature type="non-terminal residue" evidence="24">
    <location>
        <position position="1071"/>
    </location>
</feature>
<dbReference type="GO" id="GO:0046872">
    <property type="term" value="F:metal ion binding"/>
    <property type="evidence" value="ECO:0007669"/>
    <property type="project" value="UniProtKB-KW"/>
</dbReference>
<feature type="region of interest" description="Disordered" evidence="22">
    <location>
        <begin position="1"/>
        <end position="20"/>
    </location>
</feature>
<evidence type="ECO:0000256" key="6">
    <source>
        <dbReference type="ARBA" id="ARBA00022722"/>
    </source>
</evidence>
<evidence type="ECO:0000256" key="15">
    <source>
        <dbReference type="ARBA" id="ARBA00022918"/>
    </source>
</evidence>
<name>A0A8X7MPP5_9BASI</name>
<feature type="compositionally biased region" description="Polar residues" evidence="22">
    <location>
        <begin position="481"/>
        <end position="495"/>
    </location>
</feature>
<dbReference type="GO" id="GO:0006508">
    <property type="term" value="P:proteolysis"/>
    <property type="evidence" value="ECO:0007669"/>
    <property type="project" value="UniProtKB-KW"/>
</dbReference>
<gene>
    <name evidence="24" type="ORF">A4X06_0g6396</name>
</gene>
<dbReference type="EMBL" id="LWDE02000916">
    <property type="protein sequence ID" value="KAE8243331.1"/>
    <property type="molecule type" value="Genomic_DNA"/>
</dbReference>
<feature type="region of interest" description="Disordered" evidence="22">
    <location>
        <begin position="1049"/>
        <end position="1071"/>
    </location>
</feature>
<keyword evidence="16" id="KW-0808">Transferase</keyword>
<keyword evidence="10" id="KW-0378">Hydrolase</keyword>
<evidence type="ECO:0000256" key="14">
    <source>
        <dbReference type="ARBA" id="ARBA00022908"/>
    </source>
</evidence>
<protein>
    <recommendedName>
        <fullName evidence="23">Integrase catalytic domain-containing protein</fullName>
    </recommendedName>
</protein>
<dbReference type="GO" id="GO:0003964">
    <property type="term" value="F:RNA-directed DNA polymerase activity"/>
    <property type="evidence" value="ECO:0007669"/>
    <property type="project" value="UniProtKB-KW"/>
</dbReference>
<evidence type="ECO:0000313" key="24">
    <source>
        <dbReference type="EMBL" id="KAE8243331.1"/>
    </source>
</evidence>
<feature type="compositionally biased region" description="Basic and acidic residues" evidence="22">
    <location>
        <begin position="628"/>
        <end position="641"/>
    </location>
</feature>
<dbReference type="CDD" id="cd09272">
    <property type="entry name" value="RNase_HI_RT_Ty1"/>
    <property type="match status" value="1"/>
</dbReference>
<evidence type="ECO:0000256" key="19">
    <source>
        <dbReference type="ARBA" id="ARBA00023268"/>
    </source>
</evidence>
<feature type="compositionally biased region" description="Basic and acidic residues" evidence="22">
    <location>
        <begin position="529"/>
        <end position="552"/>
    </location>
</feature>
<keyword evidence="16" id="KW-0239">DNA-directed DNA polymerase</keyword>
<reference evidence="24" key="1">
    <citation type="submission" date="2016-04" db="EMBL/GenBank/DDBJ databases">
        <authorList>
            <person name="Nguyen H.D."/>
            <person name="Samba Siva P."/>
            <person name="Cullis J."/>
            <person name="Levesque C.A."/>
            <person name="Hambleton S."/>
        </authorList>
    </citation>
    <scope>NUCLEOTIDE SEQUENCE</scope>
    <source>
        <strain evidence="24">DAOMC 236426</strain>
    </source>
</reference>
<dbReference type="PROSITE" id="PS50994">
    <property type="entry name" value="INTEGRASE"/>
    <property type="match status" value="1"/>
</dbReference>
<evidence type="ECO:0000256" key="13">
    <source>
        <dbReference type="ARBA" id="ARBA00022884"/>
    </source>
</evidence>
<dbReference type="InterPro" id="IPR036397">
    <property type="entry name" value="RNaseH_sf"/>
</dbReference>
<dbReference type="AlphaFoldDB" id="A0A8X7MPP5"/>
<evidence type="ECO:0000256" key="7">
    <source>
        <dbReference type="ARBA" id="ARBA00022723"/>
    </source>
</evidence>
<dbReference type="GO" id="GO:0005524">
    <property type="term" value="F:ATP binding"/>
    <property type="evidence" value="ECO:0007669"/>
    <property type="project" value="UniProtKB-KW"/>
</dbReference>
<dbReference type="Gene3D" id="3.30.420.10">
    <property type="entry name" value="Ribonuclease H-like superfamily/Ribonuclease H"/>
    <property type="match status" value="1"/>
</dbReference>
<organism evidence="24 25">
    <name type="scientific">Tilletia controversa</name>
    <name type="common">dwarf bunt fungus</name>
    <dbReference type="NCBI Taxonomy" id="13291"/>
    <lineage>
        <taxon>Eukaryota</taxon>
        <taxon>Fungi</taxon>
        <taxon>Dikarya</taxon>
        <taxon>Basidiomycota</taxon>
        <taxon>Ustilaginomycotina</taxon>
        <taxon>Exobasidiomycetes</taxon>
        <taxon>Tilletiales</taxon>
        <taxon>Tilletiaceae</taxon>
        <taxon>Tilletia</taxon>
    </lineage>
</organism>
<dbReference type="GO" id="GO:0032196">
    <property type="term" value="P:transposition"/>
    <property type="evidence" value="ECO:0007669"/>
    <property type="project" value="UniProtKB-KW"/>
</dbReference>
<dbReference type="GO" id="GO:0004519">
    <property type="term" value="F:endonuclease activity"/>
    <property type="evidence" value="ECO:0007669"/>
    <property type="project" value="UniProtKB-KW"/>
</dbReference>
<dbReference type="GO" id="GO:0003723">
    <property type="term" value="F:RNA binding"/>
    <property type="evidence" value="ECO:0007669"/>
    <property type="project" value="UniProtKB-KW"/>
</dbReference>
<keyword evidence="9" id="KW-0255">Endonuclease</keyword>
<keyword evidence="3" id="KW-1188">Viral release from host cell</keyword>
<dbReference type="PANTHER" id="PTHR42648">
    <property type="entry name" value="TRANSPOSASE, PUTATIVE-RELATED"/>
    <property type="match status" value="1"/>
</dbReference>
<dbReference type="Proteomes" id="UP000077684">
    <property type="component" value="Unassembled WGS sequence"/>
</dbReference>
<evidence type="ECO:0000256" key="16">
    <source>
        <dbReference type="ARBA" id="ARBA00022932"/>
    </source>
</evidence>
<feature type="region of interest" description="Disordered" evidence="22">
    <location>
        <begin position="478"/>
        <end position="654"/>
    </location>
</feature>
<evidence type="ECO:0000256" key="2">
    <source>
        <dbReference type="ARBA" id="ARBA00022578"/>
    </source>
</evidence>
<sequence length="1071" mass="117080">MKRDCPKDEDSQEDGDTHMVAPTEPFIGVANAVTVDPAEDATVATVTGPRSTTWIIDSGATHHIVSDASQLTDMRHLHSPMQFGLATRKGSMESTVVGCAGTMTEDGKKVIFTDVHHVKEARVNLLSAPVLIRKGWTVSLKHNASFIRNGTLTLSLAEKQGLFLLELPGAGTDMHQDQHLVAFTPAKDEVVTLTEAHERFGHMSKTRLKNMIRDGTIKGIVLKDNVSDFCVSCQKVKTTKHTFGQETLRGTSPLYLVVTDVAGAVQGSVSGNKYYVALTDDYLGLTLAKAIPAKHVVAQTLIGWINLLENCLAAKVHVLRSDSGGEYTSNAFKAWLGGKGIVNQITPPYTPQHNGIAERKNRKIKEMVSAMMVDSGISMAYWDWALQYTTVIQLILTVRDGISAWKRLFKRKVNLRMVQPFGCAAWVHTPAETRTKSDLTAAKTIRGRYLGLTYEGGVAVLENGTEKIHVTREVTFEPRHQSATITEIPNPTPSQDGPVPTPASTTVEEPHLHDVAGSTDESSVGQGEDVEKVDEGRAEQGEDAAKVAKEAEGVLQTGVGEPVGEPKVADVEGKGTAVAEDQGEQEAKVDQQDVPGDRNEDTRPADRKRAREDEVAVGTGQARARPMHVPEPRRPRPEVPRRALPPRRAAPGRNGNVNIAAAELGDEPNTHRQAMAAPDASEWQATEAVELGNHRRAGTWEPAKLPVGRTAVGSRWVYKRKMNSEGQILKHKARVVARGFSQKPGLDYEETHAPTPALTALRVFIAIAVRHGLIIHQMDVEEAFLNSQTDVELYMEPPEGLTLPNGCNTLLIQRGLYGFKQSARLWWKAAHEFIVSLGFEKLVTEWCIYVRHGKHGPTYLLIYVDDMLVAGPTQAEVDDVKDALKQQWRMTDLGPVECGMGAGNRQLYQTIVGMLFWVGIATRGDVAFAAGYLGRHSAASTCEHWNVALRVVRYLDTTHDVGLYFAKNTVAKHLEGWSDADYAGDRDTRRSTTGYAFKVFGALVSWGARRQDIVATSTVHAEYVAMAEIRKGVTSAPSAEFRVLRASVPQNSADFPPPEDVLRTAEADSGG</sequence>
<comment type="caution">
    <text evidence="24">The sequence shown here is derived from an EMBL/GenBank/DDBJ whole genome shotgun (WGS) entry which is preliminary data.</text>
</comment>
<evidence type="ECO:0000256" key="5">
    <source>
        <dbReference type="ARBA" id="ARBA00022695"/>
    </source>
</evidence>
<evidence type="ECO:0000256" key="22">
    <source>
        <dbReference type="SAM" id="MobiDB-lite"/>
    </source>
</evidence>
<dbReference type="GO" id="GO:0015074">
    <property type="term" value="P:DNA integration"/>
    <property type="evidence" value="ECO:0007669"/>
    <property type="project" value="UniProtKB-KW"/>
</dbReference>
<dbReference type="GO" id="GO:0006310">
    <property type="term" value="P:DNA recombination"/>
    <property type="evidence" value="ECO:0007669"/>
    <property type="project" value="UniProtKB-KW"/>
</dbReference>
<keyword evidence="14" id="KW-0229">DNA integration</keyword>
<dbReference type="Pfam" id="PF22936">
    <property type="entry name" value="Pol_BBD"/>
    <property type="match status" value="1"/>
</dbReference>
<keyword evidence="17" id="KW-0917">Virion maturation</keyword>
<evidence type="ECO:0000259" key="23">
    <source>
        <dbReference type="PROSITE" id="PS50994"/>
    </source>
</evidence>
<dbReference type="PANTHER" id="PTHR42648:SF11">
    <property type="entry name" value="TRANSPOSON TY4-P GAG-POL POLYPROTEIN"/>
    <property type="match status" value="1"/>
</dbReference>
<keyword evidence="15" id="KW-0695">RNA-directed DNA polymerase</keyword>
<evidence type="ECO:0000256" key="3">
    <source>
        <dbReference type="ARBA" id="ARBA00022612"/>
    </source>
</evidence>
<keyword evidence="8" id="KW-0547">Nucleotide-binding</keyword>
<dbReference type="InterPro" id="IPR001584">
    <property type="entry name" value="Integrase_cat-core"/>
</dbReference>
<dbReference type="InterPro" id="IPR013103">
    <property type="entry name" value="RVT_2"/>
</dbReference>
<keyword evidence="13" id="KW-0694">RNA-binding</keyword>
<evidence type="ECO:0000256" key="10">
    <source>
        <dbReference type="ARBA" id="ARBA00022801"/>
    </source>
</evidence>
<dbReference type="InterPro" id="IPR012337">
    <property type="entry name" value="RNaseH-like_sf"/>
</dbReference>
<dbReference type="GO" id="GO:0005634">
    <property type="term" value="C:nucleus"/>
    <property type="evidence" value="ECO:0007669"/>
    <property type="project" value="UniProtKB-ARBA"/>
</dbReference>
<dbReference type="InterPro" id="IPR039537">
    <property type="entry name" value="Retrotran_Ty1/copia-like"/>
</dbReference>